<reference evidence="1 2" key="1">
    <citation type="submission" date="2021-03" db="EMBL/GenBank/DDBJ databases">
        <title>Genomic Encyclopedia of Type Strains, Phase IV (KMG-IV): sequencing the most valuable type-strain genomes for metagenomic binning, comparative biology and taxonomic classification.</title>
        <authorList>
            <person name="Goeker M."/>
        </authorList>
    </citation>
    <scope>NUCLEOTIDE SEQUENCE [LARGE SCALE GENOMIC DNA]</scope>
    <source>
        <strain evidence="1 2">DSM 28783</strain>
    </source>
</reference>
<sequence>MNNEVKKFPEFFPNLCPPKEAKEENILVYRLTKNSPATEKDFLSHVLLYPNKKYTDIKAYGLSVFEDYNEIKNALNLNPRLRKFKYISYGNTFEYTGVILRTSNERSNYKSHITWWLYKNIYPHTYFNIRKDGEKSE</sequence>
<dbReference type="Proteomes" id="UP001519307">
    <property type="component" value="Unassembled WGS sequence"/>
</dbReference>
<gene>
    <name evidence="1" type="ORF">J2Z42_001390</name>
</gene>
<dbReference type="RefSeq" id="WP_209701888.1">
    <property type="nucleotide sequence ID" value="NZ_JAGGLM010000006.1"/>
</dbReference>
<keyword evidence="2" id="KW-1185">Reference proteome</keyword>
<proteinExistence type="predicted"/>
<organism evidence="1 2">
    <name type="scientific">Clostridium algifaecis</name>
    <dbReference type="NCBI Taxonomy" id="1472040"/>
    <lineage>
        <taxon>Bacteria</taxon>
        <taxon>Bacillati</taxon>
        <taxon>Bacillota</taxon>
        <taxon>Clostridia</taxon>
        <taxon>Eubacteriales</taxon>
        <taxon>Clostridiaceae</taxon>
        <taxon>Clostridium</taxon>
    </lineage>
</organism>
<protein>
    <submittedName>
        <fullName evidence="1">Uncharacterized protein</fullName>
    </submittedName>
</protein>
<accession>A0ABS4KRQ3</accession>
<evidence type="ECO:0000313" key="2">
    <source>
        <dbReference type="Proteomes" id="UP001519307"/>
    </source>
</evidence>
<name>A0ABS4KRQ3_9CLOT</name>
<evidence type="ECO:0000313" key="1">
    <source>
        <dbReference type="EMBL" id="MBP2032716.1"/>
    </source>
</evidence>
<dbReference type="EMBL" id="JAGGLM010000006">
    <property type="protein sequence ID" value="MBP2032716.1"/>
    <property type="molecule type" value="Genomic_DNA"/>
</dbReference>
<comment type="caution">
    <text evidence="1">The sequence shown here is derived from an EMBL/GenBank/DDBJ whole genome shotgun (WGS) entry which is preliminary data.</text>
</comment>